<evidence type="ECO:0000313" key="9">
    <source>
        <dbReference type="Proteomes" id="UP000886523"/>
    </source>
</evidence>
<protein>
    <recommendedName>
        <fullName evidence="10">P-loop containing nucleoside triphosphate hydrolase protein</fullName>
    </recommendedName>
</protein>
<dbReference type="GO" id="GO:0005737">
    <property type="term" value="C:cytoplasm"/>
    <property type="evidence" value="ECO:0007669"/>
    <property type="project" value="TreeGrafter"/>
</dbReference>
<dbReference type="Pfam" id="PF23002">
    <property type="entry name" value="PIN-like_DDX60"/>
    <property type="match status" value="1"/>
</dbReference>
<dbReference type="InterPro" id="IPR052431">
    <property type="entry name" value="SKI2_subfamily_helicases"/>
</dbReference>
<keyword evidence="4" id="KW-0067">ATP-binding</keyword>
<dbReference type="GO" id="GO:0003676">
    <property type="term" value="F:nucleic acid binding"/>
    <property type="evidence" value="ECO:0007669"/>
    <property type="project" value="InterPro"/>
</dbReference>
<dbReference type="Pfam" id="PF00271">
    <property type="entry name" value="Helicase_C"/>
    <property type="match status" value="1"/>
</dbReference>
<keyword evidence="2" id="KW-0378">Hydrolase</keyword>
<dbReference type="SMART" id="SM00487">
    <property type="entry name" value="DEXDc"/>
    <property type="match status" value="1"/>
</dbReference>
<dbReference type="InterPro" id="IPR011545">
    <property type="entry name" value="DEAD/DEAH_box_helicase_dom"/>
</dbReference>
<keyword evidence="1" id="KW-0547">Nucleotide-binding</keyword>
<dbReference type="GO" id="GO:0005524">
    <property type="term" value="F:ATP binding"/>
    <property type="evidence" value="ECO:0007669"/>
    <property type="project" value="UniProtKB-KW"/>
</dbReference>
<evidence type="ECO:0000313" key="8">
    <source>
        <dbReference type="EMBL" id="KAF9513806.1"/>
    </source>
</evidence>
<dbReference type="Pfam" id="PF00270">
    <property type="entry name" value="DEAD"/>
    <property type="match status" value="1"/>
</dbReference>
<evidence type="ECO:0008006" key="10">
    <source>
        <dbReference type="Google" id="ProtNLM"/>
    </source>
</evidence>
<dbReference type="PANTHER" id="PTHR44533">
    <property type="entry name" value="DEAD/H RNA HELICASE, PUTATIVE-RELATED"/>
    <property type="match status" value="1"/>
</dbReference>
<feature type="domain" description="Helicase C-terminal" evidence="7">
    <location>
        <begin position="1196"/>
        <end position="1347"/>
    </location>
</feature>
<dbReference type="SMART" id="SM00490">
    <property type="entry name" value="HELICc"/>
    <property type="match status" value="1"/>
</dbReference>
<dbReference type="InterPro" id="IPR027417">
    <property type="entry name" value="P-loop_NTPase"/>
</dbReference>
<evidence type="ECO:0000256" key="4">
    <source>
        <dbReference type="ARBA" id="ARBA00022840"/>
    </source>
</evidence>
<proteinExistence type="predicted"/>
<dbReference type="Gene3D" id="3.40.50.300">
    <property type="entry name" value="P-loop containing nucleotide triphosphate hydrolases"/>
    <property type="match status" value="2"/>
</dbReference>
<keyword evidence="9" id="KW-1185">Reference proteome</keyword>
<accession>A0A9P6AXH2</accession>
<dbReference type="FunFam" id="3.40.50.300:FF:001039">
    <property type="entry name" value="ATP-dependent RNA helicase DDX60"/>
    <property type="match status" value="1"/>
</dbReference>
<organism evidence="8 9">
    <name type="scientific">Hydnum rufescens UP504</name>
    <dbReference type="NCBI Taxonomy" id="1448309"/>
    <lineage>
        <taxon>Eukaryota</taxon>
        <taxon>Fungi</taxon>
        <taxon>Dikarya</taxon>
        <taxon>Basidiomycota</taxon>
        <taxon>Agaricomycotina</taxon>
        <taxon>Agaricomycetes</taxon>
        <taxon>Cantharellales</taxon>
        <taxon>Hydnaceae</taxon>
        <taxon>Hydnum</taxon>
    </lineage>
</organism>
<comment type="caution">
    <text evidence="8">The sequence shown here is derived from an EMBL/GenBank/DDBJ whole genome shotgun (WGS) entry which is preliminary data.</text>
</comment>
<dbReference type="InterPro" id="IPR001650">
    <property type="entry name" value="Helicase_C-like"/>
</dbReference>
<feature type="compositionally biased region" description="Polar residues" evidence="5">
    <location>
        <begin position="1186"/>
        <end position="1197"/>
    </location>
</feature>
<evidence type="ECO:0000256" key="5">
    <source>
        <dbReference type="SAM" id="MobiDB-lite"/>
    </source>
</evidence>
<feature type="region of interest" description="Disordered" evidence="5">
    <location>
        <begin position="455"/>
        <end position="475"/>
    </location>
</feature>
<dbReference type="GO" id="GO:0016787">
    <property type="term" value="F:hydrolase activity"/>
    <property type="evidence" value="ECO:0007669"/>
    <property type="project" value="UniProtKB-KW"/>
</dbReference>
<dbReference type="EMBL" id="MU128968">
    <property type="protein sequence ID" value="KAF9513806.1"/>
    <property type="molecule type" value="Genomic_DNA"/>
</dbReference>
<dbReference type="InterPro" id="IPR059032">
    <property type="entry name" value="WHD_DDX60"/>
</dbReference>
<dbReference type="PROSITE" id="PS51194">
    <property type="entry name" value="HELICASE_CTER"/>
    <property type="match status" value="1"/>
</dbReference>
<feature type="domain" description="Helicase ATP-binding" evidence="6">
    <location>
        <begin position="748"/>
        <end position="916"/>
    </location>
</feature>
<dbReference type="PROSITE" id="PS51192">
    <property type="entry name" value="HELICASE_ATP_BIND_1"/>
    <property type="match status" value="1"/>
</dbReference>
<reference evidence="8" key="1">
    <citation type="journal article" date="2020" name="Nat. Commun.">
        <title>Large-scale genome sequencing of mycorrhizal fungi provides insights into the early evolution of symbiotic traits.</title>
        <authorList>
            <person name="Miyauchi S."/>
            <person name="Kiss E."/>
            <person name="Kuo A."/>
            <person name="Drula E."/>
            <person name="Kohler A."/>
            <person name="Sanchez-Garcia M."/>
            <person name="Morin E."/>
            <person name="Andreopoulos B."/>
            <person name="Barry K.W."/>
            <person name="Bonito G."/>
            <person name="Buee M."/>
            <person name="Carver A."/>
            <person name="Chen C."/>
            <person name="Cichocki N."/>
            <person name="Clum A."/>
            <person name="Culley D."/>
            <person name="Crous P.W."/>
            <person name="Fauchery L."/>
            <person name="Girlanda M."/>
            <person name="Hayes R.D."/>
            <person name="Keri Z."/>
            <person name="LaButti K."/>
            <person name="Lipzen A."/>
            <person name="Lombard V."/>
            <person name="Magnuson J."/>
            <person name="Maillard F."/>
            <person name="Murat C."/>
            <person name="Nolan M."/>
            <person name="Ohm R.A."/>
            <person name="Pangilinan J."/>
            <person name="Pereira M.F."/>
            <person name="Perotto S."/>
            <person name="Peter M."/>
            <person name="Pfister S."/>
            <person name="Riley R."/>
            <person name="Sitrit Y."/>
            <person name="Stielow J.B."/>
            <person name="Szollosi G."/>
            <person name="Zifcakova L."/>
            <person name="Stursova M."/>
            <person name="Spatafora J.W."/>
            <person name="Tedersoo L."/>
            <person name="Vaario L.M."/>
            <person name="Yamada A."/>
            <person name="Yan M."/>
            <person name="Wang P."/>
            <person name="Xu J."/>
            <person name="Bruns T."/>
            <person name="Baldrian P."/>
            <person name="Vilgalys R."/>
            <person name="Dunand C."/>
            <person name="Henrissat B."/>
            <person name="Grigoriev I.V."/>
            <person name="Hibbett D."/>
            <person name="Nagy L.G."/>
            <person name="Martin F.M."/>
        </authorList>
    </citation>
    <scope>NUCLEOTIDE SEQUENCE</scope>
    <source>
        <strain evidence="8">UP504</strain>
    </source>
</reference>
<feature type="region of interest" description="Disordered" evidence="5">
    <location>
        <begin position="499"/>
        <end position="545"/>
    </location>
</feature>
<dbReference type="Proteomes" id="UP000886523">
    <property type="component" value="Unassembled WGS sequence"/>
</dbReference>
<dbReference type="PANTHER" id="PTHR44533:SF4">
    <property type="entry name" value="DEAD_H RNA HELICASE, PUTATIVE-RELATED"/>
    <property type="match status" value="1"/>
</dbReference>
<keyword evidence="3" id="KW-0347">Helicase</keyword>
<gene>
    <name evidence="8" type="ORF">BS47DRAFT_1329327</name>
</gene>
<feature type="region of interest" description="Disordered" evidence="5">
    <location>
        <begin position="1141"/>
        <end position="1197"/>
    </location>
</feature>
<evidence type="ECO:0000256" key="2">
    <source>
        <dbReference type="ARBA" id="ARBA00022801"/>
    </source>
</evidence>
<dbReference type="OrthoDB" id="2320933at2759"/>
<name>A0A9P6AXH2_9AGAM</name>
<feature type="compositionally biased region" description="Basic and acidic residues" evidence="5">
    <location>
        <begin position="1141"/>
        <end position="1154"/>
    </location>
</feature>
<evidence type="ECO:0000259" key="6">
    <source>
        <dbReference type="PROSITE" id="PS51192"/>
    </source>
</evidence>
<evidence type="ECO:0000256" key="1">
    <source>
        <dbReference type="ARBA" id="ARBA00022741"/>
    </source>
</evidence>
<sequence length="1736" mass="194429">MRGWYTRAKLRSKRRDMLGAFVGTELFFLEGDSLIQRVLNDPLIALGQAGDCSLQLLHAYYAFERIITDFTERGANFQIVFFENSRHLTIGTGALSSREIAIRSLIRTILIGHALRLLPTTCVFSSPTDPMYTDRLHIQKPMLLCVSDGGMLQDHLGSSCADSILIQRGLLRDALAHHLAIGLLDAVEFKDSKIMTFVYESHRGSGSHNRQKETHPTIPTEVWDSVVEAEYHLAELENQTDFLSDFTFPGDRDAWLVQAAQAYLQHVDAGDPLSQPVLHAFLAHIVLLTNLDVTDRSLGPCFLDPALANYVRTEFYPIMLSFLGAHLTKVTFRPDLDGRVFEHLLHAIVEGHELSSLLGPLAAAELDAIWTNLGQRASAYAPLSAQFSPVKARNSVTQVAGLPRLLPLANDVVAGMLRDIDSAAEIGDDRDDEAGTQSSGITQSFLLRDTHVWPKGRSTVPSHHIGPHVPKPATERLRQRKLRNDQRFMKQLQRQAETLTGAKGARLQQQVIAPVGTSKHSSNKPREKAPVQQKSGGKKGQVPLKSADKLRQQIKQAKEVKVQSEAETWWKAQLAEISKLIPSAQITHLDGLKRNKKADELWLAAEIAVYRLHLVCTQWIADDNREDPETSDRYRVSLLAQIRDLSTMEGLTNTIRGTMSSILQAIGFSKLELPNDTAADVADRAYQFKFVKIMSKSKGTPLFSFFPIQEHPTEYQLRQFGEYMDRSMDSQPDPRTQFDPDAWQRQVLDKIDQEESILVVAPTSAGKTFIGFYAMERVLRESDSGILIYVAPTKALVTQIAAEVYARFKKDLGGKSCWAVHTRELQLHNPAETQILITIPEMLSNMLLTPALARVWTPRIRRIIFDEIHSISEAEGGAVWEQLILMAPCPIIGLSATVGNPDDFNRWLESVQKAHGYKHSLILHPHRYSHLRKFVWNARAGSSSVFTGLAKKIPGNRLVFIHPISALEFRTQEIPSDLSLESRDCLSLYRAMKACAGPEQQDELVPLDPIVFFEKRSTRFFRQKDVLEYEEALKSKLRGWMSNPGGHKPGSPARRVIASLSEIRSTPSDFWMDRDEKNEDLVKLLSDLHHQDDLPAILFSFDRYKSETLAKALLAKLEEAEAAYRETSPIWKQKMQEWERWQAGAKAREKDAARGKKKPTRKGSDDEGGDAEPERGSSAPAPPSLTNPDDPTPEFTFTSFKGYTREELAQDLDQLSWKDIAPWLMDCLKRGIAVHHSGMNKAYRSLIEGLFRIGFIRVMISSETLALGINAPARTTVFLGDSPDLTALMYRQCAGRAGRRGFDLLGKVVFFGVPLDKIQRLMLSRLPPLTGQFPLSTTLSLRLFNVLDGSDNAPAARDAVRGILGLARLSVSSKTGEAEMRHHFRFSVDYLRRSKLLDEAGKTLLLTNLAAPLHENEPGNLALVALLRAGYFHKLSANLDSNRQQTPREFVLVLSHLFSRRYMRKISNAEAKELIGNAASVVVLPPLPREAKRVLESHNQRIFKIFSNYTVAYAKQSSTVLDVDRSLPLSGELPKPVTAPEDIPIIELLRRRAVPVVSRSVFVANSGHGDNFASIEDLDRTTRPGLHLNKSVIPYIQLASESAPFSLNALLYDFYVHGSDDTLVAINGIGRGEVWYILNDFFLVLVQLQTNIEQLFRQAIKDANADAEGGDTFELPSLDDDLEDRREYFASKEGVQGVSEAFPQRPPSIPEGDWDVYRVVAAVRGEFETKFKAMWA</sequence>
<dbReference type="GO" id="GO:0004386">
    <property type="term" value="F:helicase activity"/>
    <property type="evidence" value="ECO:0007669"/>
    <property type="project" value="UniProtKB-KW"/>
</dbReference>
<dbReference type="Pfam" id="PF26076">
    <property type="entry name" value="WHD_DDX60"/>
    <property type="match status" value="1"/>
</dbReference>
<evidence type="ECO:0000259" key="7">
    <source>
        <dbReference type="PROSITE" id="PS51194"/>
    </source>
</evidence>
<dbReference type="SUPFAM" id="SSF52540">
    <property type="entry name" value="P-loop containing nucleoside triphosphate hydrolases"/>
    <property type="match status" value="1"/>
</dbReference>
<evidence type="ECO:0000256" key="3">
    <source>
        <dbReference type="ARBA" id="ARBA00022806"/>
    </source>
</evidence>
<dbReference type="InterPro" id="IPR055124">
    <property type="entry name" value="PIN-like_DDX60"/>
</dbReference>
<dbReference type="InterPro" id="IPR014001">
    <property type="entry name" value="Helicase_ATP-bd"/>
</dbReference>